<sequence>MMSQDFEELYNRYAKGKGVLRKVKFYRKKYIWVLVIGGTKLMKRTIDITASVCGMVCLLPLFIFVALCIKVTDGGSILFWQTRVGQWGREFPFPKFRSMVANAEKLKAKLMEQNDHKDSITFKMKKDPRITWIGRIIRKLSIDELPQLWCVLKGDMSLVGPRPPVPSEVEKYTLSDRRRLDIKPGLTCIWQVSGRGDIPFKEQVKLDVQYIESQSVWLDIKIIIMTVPAVLTGKGAY</sequence>
<dbReference type="GO" id="GO:0016780">
    <property type="term" value="F:phosphotransferase activity, for other substituted phosphate groups"/>
    <property type="evidence" value="ECO:0007669"/>
    <property type="project" value="TreeGrafter"/>
</dbReference>
<dbReference type="AlphaFoldDB" id="A0A5S9IT25"/>
<dbReference type="EMBL" id="AP019860">
    <property type="protein sequence ID" value="BBM86902.1"/>
    <property type="molecule type" value="Genomic_DNA"/>
</dbReference>
<gene>
    <name evidence="4" type="ORF">UABAM_05304</name>
</gene>
<dbReference type="RefSeq" id="WP_151970938.1">
    <property type="nucleotide sequence ID" value="NZ_AP019860.1"/>
</dbReference>
<evidence type="ECO:0000256" key="1">
    <source>
        <dbReference type="ARBA" id="ARBA00006464"/>
    </source>
</evidence>
<dbReference type="OrthoDB" id="9766874at2"/>
<evidence type="ECO:0000256" key="2">
    <source>
        <dbReference type="SAM" id="Phobius"/>
    </source>
</evidence>
<evidence type="ECO:0000313" key="4">
    <source>
        <dbReference type="EMBL" id="BBM86902.1"/>
    </source>
</evidence>
<dbReference type="Proteomes" id="UP000326354">
    <property type="component" value="Chromosome"/>
</dbReference>
<protein>
    <submittedName>
        <fullName evidence="4">Multidrug MFS transporter</fullName>
    </submittedName>
</protein>
<evidence type="ECO:0000259" key="3">
    <source>
        <dbReference type="Pfam" id="PF02397"/>
    </source>
</evidence>
<dbReference type="InterPro" id="IPR003362">
    <property type="entry name" value="Bact_transf"/>
</dbReference>
<dbReference type="PANTHER" id="PTHR30576">
    <property type="entry name" value="COLANIC BIOSYNTHESIS UDP-GLUCOSE LIPID CARRIER TRANSFERASE"/>
    <property type="match status" value="1"/>
</dbReference>
<keyword evidence="2" id="KW-1133">Transmembrane helix</keyword>
<organism evidence="4 5">
    <name type="scientific">Uabimicrobium amorphum</name>
    <dbReference type="NCBI Taxonomy" id="2596890"/>
    <lineage>
        <taxon>Bacteria</taxon>
        <taxon>Pseudomonadati</taxon>
        <taxon>Planctomycetota</taxon>
        <taxon>Candidatus Uabimicrobiia</taxon>
        <taxon>Candidatus Uabimicrobiales</taxon>
        <taxon>Candidatus Uabimicrobiaceae</taxon>
        <taxon>Candidatus Uabimicrobium</taxon>
    </lineage>
</organism>
<feature type="domain" description="Bacterial sugar transferase" evidence="3">
    <location>
        <begin position="43"/>
        <end position="231"/>
    </location>
</feature>
<proteinExistence type="inferred from homology"/>
<reference evidence="4 5" key="1">
    <citation type="submission" date="2019-08" db="EMBL/GenBank/DDBJ databases">
        <title>Complete genome sequence of Candidatus Uab amorphum.</title>
        <authorList>
            <person name="Shiratori T."/>
            <person name="Suzuki S."/>
            <person name="Kakizawa Y."/>
            <person name="Ishida K."/>
        </authorList>
    </citation>
    <scope>NUCLEOTIDE SEQUENCE [LARGE SCALE GENOMIC DNA]</scope>
    <source>
        <strain evidence="4 5">SRT547</strain>
    </source>
</reference>
<feature type="transmembrane region" description="Helical" evidence="2">
    <location>
        <begin position="48"/>
        <end position="69"/>
    </location>
</feature>
<dbReference type="KEGG" id="uam:UABAM_05304"/>
<keyword evidence="5" id="KW-1185">Reference proteome</keyword>
<dbReference type="PANTHER" id="PTHR30576:SF10">
    <property type="entry name" value="SLL5057 PROTEIN"/>
    <property type="match status" value="1"/>
</dbReference>
<accession>A0A5S9IT25</accession>
<evidence type="ECO:0000313" key="5">
    <source>
        <dbReference type="Proteomes" id="UP000326354"/>
    </source>
</evidence>
<name>A0A5S9IT25_UABAM</name>
<keyword evidence="2" id="KW-0472">Membrane</keyword>
<keyword evidence="2" id="KW-0812">Transmembrane</keyword>
<comment type="similarity">
    <text evidence="1">Belongs to the bacterial sugar transferase family.</text>
</comment>
<dbReference type="Pfam" id="PF02397">
    <property type="entry name" value="Bac_transf"/>
    <property type="match status" value="1"/>
</dbReference>